<feature type="transmembrane region" description="Helical" evidence="8">
    <location>
        <begin position="403"/>
        <end position="425"/>
    </location>
</feature>
<reference evidence="11" key="1">
    <citation type="journal article" date="2019" name="Int. J. Syst. Evol. Microbiol.">
        <title>The Global Catalogue of Microorganisms (GCM) 10K type strain sequencing project: providing services to taxonomists for standard genome sequencing and annotation.</title>
        <authorList>
            <consortium name="The Broad Institute Genomics Platform"/>
            <consortium name="The Broad Institute Genome Sequencing Center for Infectious Disease"/>
            <person name="Wu L."/>
            <person name="Ma J."/>
        </authorList>
    </citation>
    <scope>NUCLEOTIDE SEQUENCE [LARGE SCALE GENOMIC DNA]</scope>
    <source>
        <strain evidence="11">JCM 18392</strain>
    </source>
</reference>
<feature type="domain" description="NADH:quinone oxidoreductase/Mrp antiporter transmembrane" evidence="9">
    <location>
        <begin position="122"/>
        <end position="415"/>
    </location>
</feature>
<keyword evidence="5 8" id="KW-1133">Transmembrane helix</keyword>
<feature type="transmembrane region" description="Helical" evidence="8">
    <location>
        <begin position="102"/>
        <end position="122"/>
    </location>
</feature>
<evidence type="ECO:0000256" key="7">
    <source>
        <dbReference type="RuleBase" id="RU000320"/>
    </source>
</evidence>
<protein>
    <submittedName>
        <fullName evidence="10">Proton-conducting transporter membrane subunit</fullName>
    </submittedName>
</protein>
<comment type="caution">
    <text evidence="10">The sequence shown here is derived from an EMBL/GenBank/DDBJ whole genome shotgun (WGS) entry which is preliminary data.</text>
</comment>
<evidence type="ECO:0000256" key="6">
    <source>
        <dbReference type="ARBA" id="ARBA00023136"/>
    </source>
</evidence>
<evidence type="ECO:0000256" key="4">
    <source>
        <dbReference type="ARBA" id="ARBA00022692"/>
    </source>
</evidence>
<keyword evidence="6 8" id="KW-0472">Membrane</keyword>
<dbReference type="InterPro" id="IPR001750">
    <property type="entry name" value="ND/Mrp_TM"/>
</dbReference>
<dbReference type="PRINTS" id="PR01434">
    <property type="entry name" value="NADHDHGNASE5"/>
</dbReference>
<feature type="transmembrane region" description="Helical" evidence="8">
    <location>
        <begin position="237"/>
        <end position="259"/>
    </location>
</feature>
<evidence type="ECO:0000313" key="10">
    <source>
        <dbReference type="EMBL" id="GAA4854306.1"/>
    </source>
</evidence>
<feature type="transmembrane region" description="Helical" evidence="8">
    <location>
        <begin position="71"/>
        <end position="90"/>
    </location>
</feature>
<keyword evidence="11" id="KW-1185">Reference proteome</keyword>
<evidence type="ECO:0000259" key="9">
    <source>
        <dbReference type="Pfam" id="PF00361"/>
    </source>
</evidence>
<feature type="transmembrane region" description="Helical" evidence="8">
    <location>
        <begin position="158"/>
        <end position="178"/>
    </location>
</feature>
<feature type="transmembrane region" description="Helical" evidence="8">
    <location>
        <begin position="198"/>
        <end position="217"/>
    </location>
</feature>
<accession>A0ABP9DNN1</accession>
<feature type="transmembrane region" description="Helical" evidence="8">
    <location>
        <begin position="366"/>
        <end position="391"/>
    </location>
</feature>
<feature type="transmembrane region" description="Helical" evidence="8">
    <location>
        <begin position="308"/>
        <end position="330"/>
    </location>
</feature>
<feature type="transmembrane region" description="Helical" evidence="8">
    <location>
        <begin position="271"/>
        <end position="288"/>
    </location>
</feature>
<keyword evidence="4 7" id="KW-0812">Transmembrane</keyword>
<evidence type="ECO:0000256" key="5">
    <source>
        <dbReference type="ARBA" id="ARBA00022989"/>
    </source>
</evidence>
<dbReference type="Proteomes" id="UP001501323">
    <property type="component" value="Unassembled WGS sequence"/>
</dbReference>
<dbReference type="PANTHER" id="PTHR42703:SF1">
    <property type="entry name" value="NA(+)_H(+) ANTIPORTER SUBUNIT D1"/>
    <property type="match status" value="1"/>
</dbReference>
<dbReference type="PANTHER" id="PTHR42703">
    <property type="entry name" value="NADH DEHYDROGENASE"/>
    <property type="match status" value="1"/>
</dbReference>
<evidence type="ECO:0000256" key="8">
    <source>
        <dbReference type="SAM" id="Phobius"/>
    </source>
</evidence>
<name>A0ABP9DNN1_9GAMM</name>
<comment type="similarity">
    <text evidence="2">Belongs to the CPA3 antiporters (TC 2.A.63) subunit D family.</text>
</comment>
<dbReference type="EMBL" id="BAABJY010000001">
    <property type="protein sequence ID" value="GAA4854306.1"/>
    <property type="molecule type" value="Genomic_DNA"/>
</dbReference>
<keyword evidence="3" id="KW-1003">Cell membrane</keyword>
<evidence type="ECO:0000256" key="2">
    <source>
        <dbReference type="ARBA" id="ARBA00005346"/>
    </source>
</evidence>
<comment type="subcellular location">
    <subcellularLocation>
        <location evidence="1">Cell membrane</location>
        <topology evidence="1">Multi-pass membrane protein</topology>
    </subcellularLocation>
    <subcellularLocation>
        <location evidence="7">Membrane</location>
        <topology evidence="7">Multi-pass membrane protein</topology>
    </subcellularLocation>
</comment>
<evidence type="ECO:0000256" key="3">
    <source>
        <dbReference type="ARBA" id="ARBA00022475"/>
    </source>
</evidence>
<organism evidence="10 11">
    <name type="scientific">Luteimonas vadosa</name>
    <dbReference type="NCBI Taxonomy" id="1165507"/>
    <lineage>
        <taxon>Bacteria</taxon>
        <taxon>Pseudomonadati</taxon>
        <taxon>Pseudomonadota</taxon>
        <taxon>Gammaproteobacteria</taxon>
        <taxon>Lysobacterales</taxon>
        <taxon>Lysobacteraceae</taxon>
        <taxon>Luteimonas</taxon>
    </lineage>
</organism>
<sequence length="480" mass="50889">MVIAIPFIGALVIALAHGAPRLRQLAGWLAAAAFLAGVLGQVGPVLEGQGRGQLLWEIVPGLRIAFRVEPLGLLFALIAATLWPVAMLYANRYMDAMGYKHLGRFFACYALAIGSAAGVAFADNLLTLFVFYEVLSLSTYPLVTHTGTENARRGGKTYLLYLLGSSICFLLVAMLWTWDAAGTLDFRAGGVLAGKVDAQWLPLLAGLFVFGIGKAAVMPMHRWLPAAMVAPAPVSALLHAVAVVKAGVFAVLKVAVYIFGADLLTQTGAGIWLSWFAAYTIVAASLVAMTRDDLKARLAYSTISQLSYVVLGAMVATPLAIIGAAMQVAVHAFAKITLFFGAGAIQVAHGFSRVSQLDGLGRHMPYTFGAFTVGTLSIVGLPLFGGMWAKWYLIAGSLQAHQWVLVAALLLSSLLNIVYLLAIPFRAFFLKPAPGVAGIEGVDEAPWPLLAAMLLTASACVVLFFFPGPLHRLAAMLVEA</sequence>
<dbReference type="InterPro" id="IPR050586">
    <property type="entry name" value="CPA3_Na-H_Antiporter_D"/>
</dbReference>
<dbReference type="Pfam" id="PF00361">
    <property type="entry name" value="Proton_antipo_M"/>
    <property type="match status" value="1"/>
</dbReference>
<feature type="transmembrane region" description="Helical" evidence="8">
    <location>
        <begin position="445"/>
        <end position="466"/>
    </location>
</feature>
<evidence type="ECO:0000256" key="1">
    <source>
        <dbReference type="ARBA" id="ARBA00004651"/>
    </source>
</evidence>
<gene>
    <name evidence="10" type="ORF">GCM10023332_02120</name>
</gene>
<proteinExistence type="inferred from homology"/>
<evidence type="ECO:0000313" key="11">
    <source>
        <dbReference type="Proteomes" id="UP001501323"/>
    </source>
</evidence>